<dbReference type="AlphaFoldDB" id="A0A368F554"/>
<sequence length="114" mass="12530">MPHEQNAVVVKAECVSPPNEGLQQHVIPRPIVDETPHTNNIVKQEVGSSKQEHAISRVTKATVETPPRRVLRSTSRTKTTATVVSFFLILFISTSHSSCCPCNACCFSCVKRSN</sequence>
<organism evidence="1 2">
    <name type="scientific">Ancylostoma caninum</name>
    <name type="common">Dog hookworm</name>
    <dbReference type="NCBI Taxonomy" id="29170"/>
    <lineage>
        <taxon>Eukaryota</taxon>
        <taxon>Metazoa</taxon>
        <taxon>Ecdysozoa</taxon>
        <taxon>Nematoda</taxon>
        <taxon>Chromadorea</taxon>
        <taxon>Rhabditida</taxon>
        <taxon>Rhabditina</taxon>
        <taxon>Rhabditomorpha</taxon>
        <taxon>Strongyloidea</taxon>
        <taxon>Ancylostomatidae</taxon>
        <taxon>Ancylostomatinae</taxon>
        <taxon>Ancylostoma</taxon>
    </lineage>
</organism>
<accession>A0A368F554</accession>
<evidence type="ECO:0000313" key="1">
    <source>
        <dbReference type="EMBL" id="RCN27192.1"/>
    </source>
</evidence>
<proteinExistence type="predicted"/>
<dbReference type="EMBL" id="JOJR01004708">
    <property type="protein sequence ID" value="RCN27192.1"/>
    <property type="molecule type" value="Genomic_DNA"/>
</dbReference>
<protein>
    <submittedName>
        <fullName evidence="1">Uncharacterized protein</fullName>
    </submittedName>
</protein>
<evidence type="ECO:0000313" key="2">
    <source>
        <dbReference type="Proteomes" id="UP000252519"/>
    </source>
</evidence>
<reference evidence="1 2" key="1">
    <citation type="submission" date="2014-10" db="EMBL/GenBank/DDBJ databases">
        <title>Draft genome of the hookworm Ancylostoma caninum.</title>
        <authorList>
            <person name="Mitreva M."/>
        </authorList>
    </citation>
    <scope>NUCLEOTIDE SEQUENCE [LARGE SCALE GENOMIC DNA]</scope>
    <source>
        <strain evidence="1 2">Baltimore</strain>
    </source>
</reference>
<gene>
    <name evidence="1" type="ORF">ANCCAN_27074</name>
</gene>
<name>A0A368F554_ANCCA</name>
<keyword evidence="2" id="KW-1185">Reference proteome</keyword>
<dbReference type="Proteomes" id="UP000252519">
    <property type="component" value="Unassembled WGS sequence"/>
</dbReference>
<comment type="caution">
    <text evidence="1">The sequence shown here is derived from an EMBL/GenBank/DDBJ whole genome shotgun (WGS) entry which is preliminary data.</text>
</comment>